<keyword evidence="4" id="KW-1185">Reference proteome</keyword>
<sequence length="205" mass="24067">MTLEQSNKVASGEEQGAENLPLHLLNPPHDNWEFNIFLDKLAQKIDDEELKRLKYFEYGHDGIRKRLFEEMKTTQEFFFYLQERNILSVDNLVHLHAMLWHLGRNDLIKECAKYAETVPDTLYFHQPSPERRENGYQEAVFHVEGKDLTKYKREDLEKLRTILSRRLGVPHAFVIISGLTPSKSLVITVMIPEYNAEILVELRGK</sequence>
<dbReference type="PANTHER" id="PTHR48169:SF7">
    <property type="entry name" value="CASPASE 10"/>
    <property type="match status" value="1"/>
</dbReference>
<evidence type="ECO:0000259" key="2">
    <source>
        <dbReference type="PROSITE" id="PS50168"/>
    </source>
</evidence>
<organism evidence="3 4">
    <name type="scientific">Potamilus streckersoni</name>
    <dbReference type="NCBI Taxonomy" id="2493646"/>
    <lineage>
        <taxon>Eukaryota</taxon>
        <taxon>Metazoa</taxon>
        <taxon>Spiralia</taxon>
        <taxon>Lophotrochozoa</taxon>
        <taxon>Mollusca</taxon>
        <taxon>Bivalvia</taxon>
        <taxon>Autobranchia</taxon>
        <taxon>Heteroconchia</taxon>
        <taxon>Palaeoheterodonta</taxon>
        <taxon>Unionida</taxon>
        <taxon>Unionoidea</taxon>
        <taxon>Unionidae</taxon>
        <taxon>Ambleminae</taxon>
        <taxon>Lampsilini</taxon>
        <taxon>Potamilus</taxon>
    </lineage>
</organism>
<keyword evidence="1" id="KW-0053">Apoptosis</keyword>
<accession>A0AAE0SLJ7</accession>
<dbReference type="CDD" id="cd00045">
    <property type="entry name" value="DED"/>
    <property type="match status" value="1"/>
</dbReference>
<dbReference type="InterPro" id="IPR001875">
    <property type="entry name" value="DED_dom"/>
</dbReference>
<gene>
    <name evidence="3" type="ORF">CHS0354_007086</name>
</gene>
<dbReference type="GO" id="GO:0006915">
    <property type="term" value="P:apoptotic process"/>
    <property type="evidence" value="ECO:0007669"/>
    <property type="project" value="UniProtKB-KW"/>
</dbReference>
<evidence type="ECO:0000313" key="4">
    <source>
        <dbReference type="Proteomes" id="UP001195483"/>
    </source>
</evidence>
<dbReference type="Pfam" id="PF01335">
    <property type="entry name" value="DED"/>
    <property type="match status" value="1"/>
</dbReference>
<dbReference type="InterPro" id="IPR011029">
    <property type="entry name" value="DEATH-like_dom_sf"/>
</dbReference>
<evidence type="ECO:0000313" key="3">
    <source>
        <dbReference type="EMBL" id="KAK3594186.1"/>
    </source>
</evidence>
<proteinExistence type="predicted"/>
<protein>
    <recommendedName>
        <fullName evidence="2">DED domain-containing protein</fullName>
    </recommendedName>
</protein>
<dbReference type="SUPFAM" id="SSF47986">
    <property type="entry name" value="DEATH domain"/>
    <property type="match status" value="1"/>
</dbReference>
<dbReference type="AlphaFoldDB" id="A0AAE0SLJ7"/>
<dbReference type="Gene3D" id="1.10.533.10">
    <property type="entry name" value="Death Domain, Fas"/>
    <property type="match status" value="1"/>
</dbReference>
<evidence type="ECO:0000256" key="1">
    <source>
        <dbReference type="ARBA" id="ARBA00022703"/>
    </source>
</evidence>
<dbReference type="GO" id="GO:0042981">
    <property type="term" value="P:regulation of apoptotic process"/>
    <property type="evidence" value="ECO:0007669"/>
    <property type="project" value="InterPro"/>
</dbReference>
<dbReference type="PANTHER" id="PTHR48169">
    <property type="entry name" value="DED DOMAIN-CONTAINING PROTEIN"/>
    <property type="match status" value="1"/>
</dbReference>
<dbReference type="PROSITE" id="PS50168">
    <property type="entry name" value="DED"/>
    <property type="match status" value="1"/>
</dbReference>
<feature type="domain" description="DED" evidence="2">
    <location>
        <begin position="33"/>
        <end position="113"/>
    </location>
</feature>
<reference evidence="3" key="2">
    <citation type="journal article" date="2021" name="Genome Biol. Evol.">
        <title>Developing a high-quality reference genome for a parasitic bivalve with doubly uniparental inheritance (Bivalvia: Unionida).</title>
        <authorList>
            <person name="Smith C.H."/>
        </authorList>
    </citation>
    <scope>NUCLEOTIDE SEQUENCE</scope>
    <source>
        <strain evidence="3">CHS0354</strain>
        <tissue evidence="3">Mantle</tissue>
    </source>
</reference>
<dbReference type="EMBL" id="JAEAOA010000477">
    <property type="protein sequence ID" value="KAK3594186.1"/>
    <property type="molecule type" value="Genomic_DNA"/>
</dbReference>
<dbReference type="Proteomes" id="UP001195483">
    <property type="component" value="Unassembled WGS sequence"/>
</dbReference>
<name>A0AAE0SLJ7_9BIVA</name>
<reference evidence="3" key="3">
    <citation type="submission" date="2023-05" db="EMBL/GenBank/DDBJ databases">
        <authorList>
            <person name="Smith C.H."/>
        </authorList>
    </citation>
    <scope>NUCLEOTIDE SEQUENCE</scope>
    <source>
        <strain evidence="3">CHS0354</strain>
        <tissue evidence="3">Mantle</tissue>
    </source>
</reference>
<reference evidence="3" key="1">
    <citation type="journal article" date="2021" name="Genome Biol. Evol.">
        <title>A High-Quality Reference Genome for a Parasitic Bivalve with Doubly Uniparental Inheritance (Bivalvia: Unionida).</title>
        <authorList>
            <person name="Smith C.H."/>
        </authorList>
    </citation>
    <scope>NUCLEOTIDE SEQUENCE</scope>
    <source>
        <strain evidence="3">CHS0354</strain>
    </source>
</reference>
<comment type="caution">
    <text evidence="3">The sequence shown here is derived from an EMBL/GenBank/DDBJ whole genome shotgun (WGS) entry which is preliminary data.</text>
</comment>